<evidence type="ECO:0000256" key="2">
    <source>
        <dbReference type="SAM" id="Phobius"/>
    </source>
</evidence>
<comment type="caution">
    <text evidence="3">The sequence shown here is derived from an EMBL/GenBank/DDBJ whole genome shotgun (WGS) entry which is preliminary data.</text>
</comment>
<keyword evidence="4" id="KW-1185">Reference proteome</keyword>
<feature type="compositionally biased region" description="Low complexity" evidence="1">
    <location>
        <begin position="152"/>
        <end position="165"/>
    </location>
</feature>
<dbReference type="OMA" id="EWETESI"/>
<dbReference type="Proteomes" id="UP000001861">
    <property type="component" value="Unassembled WGS sequence"/>
</dbReference>
<evidence type="ECO:0000313" key="4">
    <source>
        <dbReference type="Proteomes" id="UP000001861"/>
    </source>
</evidence>
<dbReference type="KEGG" id="cci:CC1G_09177"/>
<dbReference type="AlphaFoldDB" id="A8P9U6"/>
<dbReference type="GeneID" id="6016464"/>
<proteinExistence type="predicted"/>
<feature type="transmembrane region" description="Helical" evidence="2">
    <location>
        <begin position="33"/>
        <end position="57"/>
    </location>
</feature>
<feature type="region of interest" description="Disordered" evidence="1">
    <location>
        <begin position="136"/>
        <end position="165"/>
    </location>
</feature>
<dbReference type="InParanoid" id="A8P9U6"/>
<reference evidence="3 4" key="1">
    <citation type="journal article" date="2010" name="Proc. Natl. Acad. Sci. U.S.A.">
        <title>Insights into evolution of multicellular fungi from the assembled chromosomes of the mushroom Coprinopsis cinerea (Coprinus cinereus).</title>
        <authorList>
            <person name="Stajich J.E."/>
            <person name="Wilke S.K."/>
            <person name="Ahren D."/>
            <person name="Au C.H."/>
            <person name="Birren B.W."/>
            <person name="Borodovsky M."/>
            <person name="Burns C."/>
            <person name="Canback B."/>
            <person name="Casselton L.A."/>
            <person name="Cheng C.K."/>
            <person name="Deng J."/>
            <person name="Dietrich F.S."/>
            <person name="Fargo D.C."/>
            <person name="Farman M.L."/>
            <person name="Gathman A.C."/>
            <person name="Goldberg J."/>
            <person name="Guigo R."/>
            <person name="Hoegger P.J."/>
            <person name="Hooker J.B."/>
            <person name="Huggins A."/>
            <person name="James T.Y."/>
            <person name="Kamada T."/>
            <person name="Kilaru S."/>
            <person name="Kodira C."/>
            <person name="Kues U."/>
            <person name="Kupfer D."/>
            <person name="Kwan H.S."/>
            <person name="Lomsadze A."/>
            <person name="Li W."/>
            <person name="Lilly W.W."/>
            <person name="Ma L.J."/>
            <person name="Mackey A.J."/>
            <person name="Manning G."/>
            <person name="Martin F."/>
            <person name="Muraguchi H."/>
            <person name="Natvig D.O."/>
            <person name="Palmerini H."/>
            <person name="Ramesh M.A."/>
            <person name="Rehmeyer C.J."/>
            <person name="Roe B.A."/>
            <person name="Shenoy N."/>
            <person name="Stanke M."/>
            <person name="Ter-Hovhannisyan V."/>
            <person name="Tunlid A."/>
            <person name="Velagapudi R."/>
            <person name="Vision T.J."/>
            <person name="Zeng Q."/>
            <person name="Zolan M.E."/>
            <person name="Pukkila P.J."/>
        </authorList>
    </citation>
    <scope>NUCLEOTIDE SEQUENCE [LARGE SCALE GENOMIC DNA]</scope>
    <source>
        <strain evidence="4">Okayama-7 / 130 / ATCC MYA-4618 / FGSC 9003</strain>
    </source>
</reference>
<feature type="region of interest" description="Disordered" evidence="1">
    <location>
        <begin position="204"/>
        <end position="231"/>
    </location>
</feature>
<organism evidence="3 4">
    <name type="scientific">Coprinopsis cinerea (strain Okayama-7 / 130 / ATCC MYA-4618 / FGSC 9003)</name>
    <name type="common">Inky cap fungus</name>
    <name type="synonym">Hormographiella aspergillata</name>
    <dbReference type="NCBI Taxonomy" id="240176"/>
    <lineage>
        <taxon>Eukaryota</taxon>
        <taxon>Fungi</taxon>
        <taxon>Dikarya</taxon>
        <taxon>Basidiomycota</taxon>
        <taxon>Agaricomycotina</taxon>
        <taxon>Agaricomycetes</taxon>
        <taxon>Agaricomycetidae</taxon>
        <taxon>Agaricales</taxon>
        <taxon>Agaricineae</taxon>
        <taxon>Psathyrellaceae</taxon>
        <taxon>Coprinopsis</taxon>
    </lineage>
</organism>
<evidence type="ECO:0000256" key="1">
    <source>
        <dbReference type="SAM" id="MobiDB-lite"/>
    </source>
</evidence>
<dbReference type="OrthoDB" id="3265603at2759"/>
<feature type="compositionally biased region" description="Polar residues" evidence="1">
    <location>
        <begin position="139"/>
        <end position="151"/>
    </location>
</feature>
<name>A8P9U6_COPC7</name>
<protein>
    <submittedName>
        <fullName evidence="3">Uncharacterized protein</fullName>
    </submittedName>
</protein>
<evidence type="ECO:0000313" key="3">
    <source>
        <dbReference type="EMBL" id="EAU81991.1"/>
    </source>
</evidence>
<keyword evidence="2" id="KW-1133">Transmembrane helix</keyword>
<sequence length="296" mass="32558">MPSVREVVEYAVSPESSPLVRRETPKLNGSASAFIALIIVLILVILICSTTALYILWENSTKADREYRVRRYKATGLEAASEGKWIARLGKFFHFRSATKVSSSQRNSSSKKRSIRGWAQSVDRASSRDILATIEEQPEYQNSNADSKQMVQTTTTTPSTQSPALSTLSVMEVTSQRHIQPLPPSRGRTSSWISDKSMTVSFVSTLPTHPESSSEDEVEPPSSPRAQLSMSSIPEHVTYQPSVNMSSPSLSRPSTLRTLSADQIEQIYPNGQGRPFATQSGTSITLQGGTKFVEEV</sequence>
<keyword evidence="2" id="KW-0812">Transmembrane</keyword>
<dbReference type="RefSeq" id="XP_001839843.1">
    <property type="nucleotide sequence ID" value="XM_001839791.2"/>
</dbReference>
<dbReference type="EMBL" id="AACS02000002">
    <property type="protein sequence ID" value="EAU81991.1"/>
    <property type="molecule type" value="Genomic_DNA"/>
</dbReference>
<accession>A8P9U6</accession>
<keyword evidence="2" id="KW-0472">Membrane</keyword>
<gene>
    <name evidence="3" type="ORF">CC1G_09177</name>
</gene>
<dbReference type="VEuPathDB" id="FungiDB:CC1G_09177"/>